<dbReference type="EMBL" id="CP059319">
    <property type="protein sequence ID" value="QTH19574.1"/>
    <property type="molecule type" value="Genomic_DNA"/>
</dbReference>
<protein>
    <submittedName>
        <fullName evidence="10">L,D-transpeptidase</fullName>
    </submittedName>
</protein>
<evidence type="ECO:0000256" key="4">
    <source>
        <dbReference type="ARBA" id="ARBA00022960"/>
    </source>
</evidence>
<keyword evidence="3" id="KW-0808">Transferase</keyword>
<dbReference type="InterPro" id="IPR016915">
    <property type="entry name" value="UCP029342"/>
</dbReference>
<dbReference type="NCBIfam" id="NF004785">
    <property type="entry name" value="PRK06132.1-2"/>
    <property type="match status" value="1"/>
</dbReference>
<dbReference type="Proteomes" id="UP000664914">
    <property type="component" value="Chromosome"/>
</dbReference>
<dbReference type="InterPro" id="IPR005490">
    <property type="entry name" value="LD_TPept_cat_dom"/>
</dbReference>
<accession>A0A975HDC1</accession>
<dbReference type="PANTHER" id="PTHR30582:SF2">
    <property type="entry name" value="L,D-TRANSPEPTIDASE YCIB-RELATED"/>
    <property type="match status" value="1"/>
</dbReference>
<dbReference type="GO" id="GO:0005576">
    <property type="term" value="C:extracellular region"/>
    <property type="evidence" value="ECO:0007669"/>
    <property type="project" value="TreeGrafter"/>
</dbReference>
<dbReference type="Pfam" id="PF03734">
    <property type="entry name" value="YkuD"/>
    <property type="match status" value="1"/>
</dbReference>
<evidence type="ECO:0000259" key="9">
    <source>
        <dbReference type="PROSITE" id="PS52029"/>
    </source>
</evidence>
<sequence>MTRTFFLLAAAAAAVLVAPAAPAAAAQLQGAPSLQGATVGETVAAMKPGDFLWAPQVAPEGPVVIVVSIAQQRAYAYRNGVPIGISTVSTGKKGHETPTGVFTLLQKNVDHKSNLYNNAPMPYMQRLTWDGIALHAGNLPGYPASHGCVRLPMGFAKLLYGVTKLGLTVIVTAGADVPRFAPSPAVLSNTASKAESDLFGGSLWQPERSTTGPVSIVISSADKRMLVLRNGVPIGSAPVKIAGAVTGTTAYTLGAIEGDNYKWMKLPMPGEALNAPVEVTPDERARLTVPEDIRVAMAAVVAPGTTVVVTPDTLQTGGAGKKMTVMTAGK</sequence>
<feature type="active site" description="Nucleophile" evidence="7">
    <location>
        <position position="148"/>
    </location>
</feature>
<feature type="signal peptide" evidence="8">
    <location>
        <begin position="1"/>
        <end position="25"/>
    </location>
</feature>
<dbReference type="InterPro" id="IPR038063">
    <property type="entry name" value="Transpep_catalytic_dom"/>
</dbReference>
<evidence type="ECO:0000313" key="10">
    <source>
        <dbReference type="EMBL" id="QTH19574.1"/>
    </source>
</evidence>
<evidence type="ECO:0000256" key="3">
    <source>
        <dbReference type="ARBA" id="ARBA00022679"/>
    </source>
</evidence>
<dbReference type="InterPro" id="IPR050979">
    <property type="entry name" value="LD-transpeptidase"/>
</dbReference>
<feature type="active site" description="Proton donor/acceptor" evidence="7">
    <location>
        <position position="135"/>
    </location>
</feature>
<dbReference type="GO" id="GO:0008360">
    <property type="term" value="P:regulation of cell shape"/>
    <property type="evidence" value="ECO:0007669"/>
    <property type="project" value="UniProtKB-UniRule"/>
</dbReference>
<dbReference type="Gene3D" id="2.40.440.10">
    <property type="entry name" value="L,D-transpeptidase catalytic domain-like"/>
    <property type="match status" value="1"/>
</dbReference>
<evidence type="ECO:0000313" key="11">
    <source>
        <dbReference type="Proteomes" id="UP000664914"/>
    </source>
</evidence>
<keyword evidence="6 7" id="KW-0961">Cell wall biogenesis/degradation</keyword>
<gene>
    <name evidence="10" type="ORF">HRJ34_14415</name>
</gene>
<evidence type="ECO:0000256" key="5">
    <source>
        <dbReference type="ARBA" id="ARBA00022984"/>
    </source>
</evidence>
<dbReference type="AlphaFoldDB" id="A0A975HDC1"/>
<comment type="similarity">
    <text evidence="2">Belongs to the YkuD family.</text>
</comment>
<dbReference type="CDD" id="cd16913">
    <property type="entry name" value="YkuD_like"/>
    <property type="match status" value="1"/>
</dbReference>
<comment type="pathway">
    <text evidence="1 7">Cell wall biogenesis; peptidoglycan biosynthesis.</text>
</comment>
<feature type="chain" id="PRO_5037126641" evidence="8">
    <location>
        <begin position="26"/>
        <end position="330"/>
    </location>
</feature>
<evidence type="ECO:0000256" key="1">
    <source>
        <dbReference type="ARBA" id="ARBA00004752"/>
    </source>
</evidence>
<feature type="domain" description="L,D-TPase catalytic" evidence="9">
    <location>
        <begin position="63"/>
        <end position="172"/>
    </location>
</feature>
<dbReference type="RefSeq" id="WP_012049657.1">
    <property type="nucleotide sequence ID" value="NZ_CP059319.1"/>
</dbReference>
<evidence type="ECO:0000256" key="2">
    <source>
        <dbReference type="ARBA" id="ARBA00005992"/>
    </source>
</evidence>
<reference evidence="10" key="1">
    <citation type="submission" date="2020-07" db="EMBL/GenBank/DDBJ databases">
        <authorList>
            <person name="Camacho E."/>
        </authorList>
    </citation>
    <scope>NUCLEOTIDE SEQUENCE</scope>
    <source>
        <strain evidence="10">MPO218</strain>
    </source>
</reference>
<evidence type="ECO:0000256" key="7">
    <source>
        <dbReference type="PROSITE-ProRule" id="PRU01373"/>
    </source>
</evidence>
<organism evidence="10 11">
    <name type="scientific">Rhizorhabdus wittichii</name>
    <dbReference type="NCBI Taxonomy" id="160791"/>
    <lineage>
        <taxon>Bacteria</taxon>
        <taxon>Pseudomonadati</taxon>
        <taxon>Pseudomonadota</taxon>
        <taxon>Alphaproteobacteria</taxon>
        <taxon>Sphingomonadales</taxon>
        <taxon>Sphingomonadaceae</taxon>
        <taxon>Rhizorhabdus</taxon>
    </lineage>
</organism>
<dbReference type="GO" id="GO:0071555">
    <property type="term" value="P:cell wall organization"/>
    <property type="evidence" value="ECO:0007669"/>
    <property type="project" value="UniProtKB-UniRule"/>
</dbReference>
<dbReference type="GO" id="GO:0071972">
    <property type="term" value="F:peptidoglycan L,D-transpeptidase activity"/>
    <property type="evidence" value="ECO:0007669"/>
    <property type="project" value="TreeGrafter"/>
</dbReference>
<proteinExistence type="inferred from homology"/>
<dbReference type="GO" id="GO:0018104">
    <property type="term" value="P:peptidoglycan-protein cross-linking"/>
    <property type="evidence" value="ECO:0007669"/>
    <property type="project" value="TreeGrafter"/>
</dbReference>
<dbReference type="SUPFAM" id="SSF141523">
    <property type="entry name" value="L,D-transpeptidase catalytic domain-like"/>
    <property type="match status" value="1"/>
</dbReference>
<evidence type="ECO:0000256" key="6">
    <source>
        <dbReference type="ARBA" id="ARBA00023316"/>
    </source>
</evidence>
<evidence type="ECO:0000256" key="8">
    <source>
        <dbReference type="SAM" id="SignalP"/>
    </source>
</evidence>
<keyword evidence="4 7" id="KW-0133">Cell shape</keyword>
<keyword evidence="8" id="KW-0732">Signal</keyword>
<name>A0A975HDC1_9SPHN</name>
<dbReference type="OMA" id="DSAPMPY"/>
<keyword evidence="5 7" id="KW-0573">Peptidoglycan synthesis</keyword>
<reference evidence="10" key="2">
    <citation type="submission" date="2021-04" db="EMBL/GenBank/DDBJ databases">
        <title>Isolation and genomic analysis of the ibuprofen-degrading bacterium Sphingomonas strain MPO218.</title>
        <authorList>
            <person name="Aulestia M."/>
            <person name="Flores A."/>
            <person name="Mangas E.L."/>
            <person name="Perez-Pulido A.J."/>
            <person name="Santero E."/>
            <person name="Camacho E.M."/>
        </authorList>
    </citation>
    <scope>NUCLEOTIDE SEQUENCE</scope>
    <source>
        <strain evidence="10">MPO218</strain>
    </source>
</reference>
<dbReference type="PROSITE" id="PS52029">
    <property type="entry name" value="LD_TPASE"/>
    <property type="match status" value="1"/>
</dbReference>
<dbReference type="PANTHER" id="PTHR30582">
    <property type="entry name" value="L,D-TRANSPEPTIDASE"/>
    <property type="match status" value="1"/>
</dbReference>
<dbReference type="GO" id="GO:0016740">
    <property type="term" value="F:transferase activity"/>
    <property type="evidence" value="ECO:0007669"/>
    <property type="project" value="UniProtKB-KW"/>
</dbReference>
<dbReference type="PIRSF" id="PIRSF029342">
    <property type="entry name" value="UCP029342_ErfK/YbiS/YcfS/YnhG"/>
    <property type="match status" value="1"/>
</dbReference>